<feature type="transmembrane region" description="Helical" evidence="1">
    <location>
        <begin position="100"/>
        <end position="117"/>
    </location>
</feature>
<feature type="transmembrane region" description="Helical" evidence="1">
    <location>
        <begin position="143"/>
        <end position="161"/>
    </location>
</feature>
<sequence length="225" mass="25685">MEYEKLGSAKITISLFIIAFIIFSFMMSGVLTHNHFLKMIDMSSLEWFTHYFGNPQRIYEDGLFNCYMTFCATIGDVGAMLKLTLILVVLLFIFKNKSQAVWVLLVMTTGTWINYLIKQTVGRQRPLSHLNIDSGLSFPSGHSNASTLFIIIIVIVVIPMLKGKIAQILVATISTMLWISILFCRMYFHAHYFSDVIGGVSLAVLWVLLFVMAYPLFTLWRNDKN</sequence>
<evidence type="ECO:0000313" key="3">
    <source>
        <dbReference type="EMBL" id="BBD93500.1"/>
    </source>
</evidence>
<dbReference type="EMBL" id="AP018586">
    <property type="protein sequence ID" value="BBD93500.1"/>
    <property type="molecule type" value="Genomic_DNA"/>
</dbReference>
<name>A0ABM7FRR5_9STAP</name>
<dbReference type="PANTHER" id="PTHR14969">
    <property type="entry name" value="SPHINGOSINE-1-PHOSPHATE PHOSPHOHYDROLASE"/>
    <property type="match status" value="1"/>
</dbReference>
<dbReference type="CDD" id="cd03392">
    <property type="entry name" value="PAP2_like_2"/>
    <property type="match status" value="1"/>
</dbReference>
<accession>A0ABM7FRR5</accession>
<evidence type="ECO:0000256" key="1">
    <source>
        <dbReference type="SAM" id="Phobius"/>
    </source>
</evidence>
<keyword evidence="4" id="KW-1185">Reference proteome</keyword>
<evidence type="ECO:0000259" key="2">
    <source>
        <dbReference type="SMART" id="SM00014"/>
    </source>
</evidence>
<feature type="transmembrane region" description="Helical" evidence="1">
    <location>
        <begin position="67"/>
        <end position="93"/>
    </location>
</feature>
<dbReference type="Proteomes" id="UP000274772">
    <property type="component" value="Chromosome"/>
</dbReference>
<keyword evidence="1" id="KW-0812">Transmembrane</keyword>
<evidence type="ECO:0000313" key="4">
    <source>
        <dbReference type="Proteomes" id="UP000274772"/>
    </source>
</evidence>
<dbReference type="SUPFAM" id="SSF48317">
    <property type="entry name" value="Acid phosphatase/Vanadium-dependent haloperoxidase"/>
    <property type="match status" value="1"/>
</dbReference>
<dbReference type="RefSeq" id="WP_002445224.1">
    <property type="nucleotide sequence ID" value="NZ_AP018586.1"/>
</dbReference>
<keyword evidence="1" id="KW-1133">Transmembrane helix</keyword>
<proteinExistence type="predicted"/>
<protein>
    <submittedName>
        <fullName evidence="3">PAP2 family protein</fullName>
    </submittedName>
</protein>
<dbReference type="Gene3D" id="1.20.144.10">
    <property type="entry name" value="Phosphatidic acid phosphatase type 2/haloperoxidase"/>
    <property type="match status" value="1"/>
</dbReference>
<dbReference type="Pfam" id="PF01569">
    <property type="entry name" value="PAP2"/>
    <property type="match status" value="1"/>
</dbReference>
<feature type="transmembrane region" description="Helical" evidence="1">
    <location>
        <begin position="200"/>
        <end position="220"/>
    </location>
</feature>
<dbReference type="PANTHER" id="PTHR14969:SF13">
    <property type="entry name" value="AT30094P"/>
    <property type="match status" value="1"/>
</dbReference>
<feature type="transmembrane region" description="Helical" evidence="1">
    <location>
        <begin position="12"/>
        <end position="32"/>
    </location>
</feature>
<dbReference type="SMART" id="SM00014">
    <property type="entry name" value="acidPPc"/>
    <property type="match status" value="1"/>
</dbReference>
<dbReference type="InterPro" id="IPR036938">
    <property type="entry name" value="PAP2/HPO_sf"/>
</dbReference>
<reference evidence="3 4" key="1">
    <citation type="submission" date="2018-05" db="EMBL/GenBank/DDBJ databases">
        <title>Complete genome sequencing of three human clinical isolates of Staphylococcus caprae reveals virulence factors similar to those of S. epidermidis and S. capitis.</title>
        <authorList>
            <person name="Watanabe S."/>
            <person name="Cui L."/>
        </authorList>
    </citation>
    <scope>NUCLEOTIDE SEQUENCE [LARGE SCALE GENOMIC DNA]</scope>
    <source>
        <strain evidence="3 4">JMUB590</strain>
    </source>
</reference>
<feature type="transmembrane region" description="Helical" evidence="1">
    <location>
        <begin position="168"/>
        <end position="188"/>
    </location>
</feature>
<gene>
    <name evidence="3" type="ORF">JMUB590_2463</name>
</gene>
<keyword evidence="1" id="KW-0472">Membrane</keyword>
<organism evidence="3 4">
    <name type="scientific">Staphylococcus caprae</name>
    <dbReference type="NCBI Taxonomy" id="29380"/>
    <lineage>
        <taxon>Bacteria</taxon>
        <taxon>Bacillati</taxon>
        <taxon>Bacillota</taxon>
        <taxon>Bacilli</taxon>
        <taxon>Bacillales</taxon>
        <taxon>Staphylococcaceae</taxon>
        <taxon>Staphylococcus</taxon>
    </lineage>
</organism>
<dbReference type="GeneID" id="58052187"/>
<dbReference type="InterPro" id="IPR000326">
    <property type="entry name" value="PAP2/HPO"/>
</dbReference>
<feature type="domain" description="Phosphatidic acid phosphatase type 2/haloperoxidase" evidence="2">
    <location>
        <begin position="100"/>
        <end position="211"/>
    </location>
</feature>